<dbReference type="EMBL" id="MTYH01000012">
    <property type="protein sequence ID" value="PNP47810.1"/>
    <property type="molecule type" value="Genomic_DNA"/>
</dbReference>
<proteinExistence type="predicted"/>
<evidence type="ECO:0000313" key="2">
    <source>
        <dbReference type="EMBL" id="PNP47810.1"/>
    </source>
</evidence>
<accession>A0A2K0TQL6</accession>
<organism evidence="2 3">
    <name type="scientific">Trichoderma gamsii</name>
    <dbReference type="NCBI Taxonomy" id="398673"/>
    <lineage>
        <taxon>Eukaryota</taxon>
        <taxon>Fungi</taxon>
        <taxon>Dikarya</taxon>
        <taxon>Ascomycota</taxon>
        <taxon>Pezizomycotina</taxon>
        <taxon>Sordariomycetes</taxon>
        <taxon>Hypocreomycetidae</taxon>
        <taxon>Hypocreales</taxon>
        <taxon>Hypocreaceae</taxon>
        <taxon>Trichoderma</taxon>
    </lineage>
</organism>
<comment type="caution">
    <text evidence="2">The sequence shown here is derived from an EMBL/GenBank/DDBJ whole genome shotgun (WGS) entry which is preliminary data.</text>
</comment>
<dbReference type="OrthoDB" id="10525004at2759"/>
<name>A0A2K0TQL6_9HYPO</name>
<dbReference type="Proteomes" id="UP000236546">
    <property type="component" value="Unassembled WGS sequence"/>
</dbReference>
<evidence type="ECO:0000256" key="1">
    <source>
        <dbReference type="SAM" id="MobiDB-lite"/>
    </source>
</evidence>
<sequence length="116" mass="12438">MTPSEDAVAKFISCVPDADEGKAWVFLEGAASIDEAVEEYLDNPGKYSQLEPKSLKQANVAPGSVSEAPPVYPAPSHNVSNNGKGHTVHQHLRPHTNGVIEAGRIRARDEVGVHFP</sequence>
<dbReference type="AlphaFoldDB" id="A0A2K0TQL6"/>
<reference evidence="2 3" key="1">
    <citation type="submission" date="2017-02" db="EMBL/GenBank/DDBJ databases">
        <title>Genomes of Trichoderma spp. with biocontrol activity.</title>
        <authorList>
            <person name="Gardiner D."/>
            <person name="Kazan K."/>
            <person name="Vos C."/>
            <person name="Harvey P."/>
        </authorList>
    </citation>
    <scope>NUCLEOTIDE SEQUENCE [LARGE SCALE GENOMIC DNA]</scope>
    <source>
        <strain evidence="2 3">A5MH</strain>
    </source>
</reference>
<gene>
    <name evidence="2" type="ORF">TGAMA5MH_00862</name>
</gene>
<feature type="region of interest" description="Disordered" evidence="1">
    <location>
        <begin position="60"/>
        <end position="99"/>
    </location>
</feature>
<protein>
    <submittedName>
        <fullName evidence="2">Uncharacterized protein</fullName>
    </submittedName>
</protein>
<evidence type="ECO:0000313" key="3">
    <source>
        <dbReference type="Proteomes" id="UP000236546"/>
    </source>
</evidence>